<proteinExistence type="predicted"/>
<evidence type="ECO:0000313" key="2">
    <source>
        <dbReference type="Proteomes" id="UP000789901"/>
    </source>
</evidence>
<gene>
    <name evidence="1" type="ORF">GMARGA_LOCUS38727</name>
</gene>
<protein>
    <submittedName>
        <fullName evidence="1">1863_t:CDS:1</fullName>
    </submittedName>
</protein>
<keyword evidence="2" id="KW-1185">Reference proteome</keyword>
<dbReference type="EMBL" id="CAJVQB010088152">
    <property type="protein sequence ID" value="CAG8847546.1"/>
    <property type="molecule type" value="Genomic_DNA"/>
</dbReference>
<reference evidence="1 2" key="1">
    <citation type="submission" date="2021-06" db="EMBL/GenBank/DDBJ databases">
        <authorList>
            <person name="Kallberg Y."/>
            <person name="Tangrot J."/>
            <person name="Rosling A."/>
        </authorList>
    </citation>
    <scope>NUCLEOTIDE SEQUENCE [LARGE SCALE GENOMIC DNA]</scope>
    <source>
        <strain evidence="1 2">120-4 pot B 10/14</strain>
    </source>
</reference>
<dbReference type="Proteomes" id="UP000789901">
    <property type="component" value="Unassembled WGS sequence"/>
</dbReference>
<evidence type="ECO:0000313" key="1">
    <source>
        <dbReference type="EMBL" id="CAG8847546.1"/>
    </source>
</evidence>
<sequence length="49" mass="5691">EKKRIVFLQEALKRAKELGLDLFCMAPKKESKRSLLLPIEKTQASNNYI</sequence>
<organism evidence="1 2">
    <name type="scientific">Gigaspora margarita</name>
    <dbReference type="NCBI Taxonomy" id="4874"/>
    <lineage>
        <taxon>Eukaryota</taxon>
        <taxon>Fungi</taxon>
        <taxon>Fungi incertae sedis</taxon>
        <taxon>Mucoromycota</taxon>
        <taxon>Glomeromycotina</taxon>
        <taxon>Glomeromycetes</taxon>
        <taxon>Diversisporales</taxon>
        <taxon>Gigasporaceae</taxon>
        <taxon>Gigaspora</taxon>
    </lineage>
</organism>
<feature type="non-terminal residue" evidence="1">
    <location>
        <position position="1"/>
    </location>
</feature>
<name>A0ABN7X4W4_GIGMA</name>
<accession>A0ABN7X4W4</accession>
<feature type="non-terminal residue" evidence="1">
    <location>
        <position position="49"/>
    </location>
</feature>
<comment type="caution">
    <text evidence="1">The sequence shown here is derived from an EMBL/GenBank/DDBJ whole genome shotgun (WGS) entry which is preliminary data.</text>
</comment>